<dbReference type="GO" id="GO:0000379">
    <property type="term" value="P:tRNA-type intron splice site recognition and cleavage"/>
    <property type="evidence" value="ECO:0007669"/>
    <property type="project" value="TreeGrafter"/>
</dbReference>
<protein>
    <submittedName>
        <fullName evidence="11">TrmB protein</fullName>
    </submittedName>
</protein>
<dbReference type="GO" id="GO:0000213">
    <property type="term" value="F:tRNA-intron lyase activity"/>
    <property type="evidence" value="ECO:0007669"/>
    <property type="project" value="UniProtKB-EC"/>
</dbReference>
<dbReference type="CDD" id="cd00201">
    <property type="entry name" value="WW"/>
    <property type="match status" value="2"/>
</dbReference>
<dbReference type="PROSITE" id="PS51625">
    <property type="entry name" value="SAM_MT_TRMB"/>
    <property type="match status" value="1"/>
</dbReference>
<dbReference type="InterPro" id="IPR006677">
    <property type="entry name" value="tRNA_intron_Endonuc_cat-like"/>
</dbReference>
<dbReference type="InterPro" id="IPR011856">
    <property type="entry name" value="tRNA_endonuc-like_dom_sf"/>
</dbReference>
<keyword evidence="3" id="KW-0489">Methyltransferase</keyword>
<keyword evidence="6" id="KW-0819">tRNA processing</keyword>
<dbReference type="Pfam" id="PF01974">
    <property type="entry name" value="tRNA_int_endo"/>
    <property type="match status" value="1"/>
</dbReference>
<proteinExistence type="inferred from homology"/>
<evidence type="ECO:0000259" key="10">
    <source>
        <dbReference type="PROSITE" id="PS50020"/>
    </source>
</evidence>
<dbReference type="InterPro" id="IPR029063">
    <property type="entry name" value="SAM-dependent_MTases_sf"/>
</dbReference>
<keyword evidence="5" id="KW-0949">S-adenosyl-L-methionine</keyword>
<sequence>MLSSGCQPNIRTANTLPGFRRAGEVDASLELLRRMEDEWGVPPDELPAFLGRDKLRVCSGTALPRSLAKAAGAEGSAEGAEGSDAFVTWEGGKAAAFRNRASLWTMVAEASLLCNEPRVRARRALKRARLLRRKAAKWQKQERQTREAGPGASSAGLFAEFKERELARRAALIEDHLKSHNTLEAPVRQMTRLLALPQDIPDPFLTTFLCDVLSSSVLPAPWSLCRDEQSGLFFWNQTSNETAWVHPLDAILRECMAAFQTCIQLPPNLRDQTLNTLQESWEADITKLLFEWQQAEDDSGQVYYHNAERQLSMWEHPSLVFLPRQYMREQALNRLRDLAYLERIGALASRGGSREIYQALKLSKMKIAEHMSVLSPKSKDLSLGRSATTDTVQSSLSDTQASKERAPSMALQPESPSNPESAPSAKIPHTPATPSETVAQDDKASTAPARLIQRGIELERNNAAAKSVLRLAGDLLQANGNGQPIRHSQRSAFLRKPNQQRLAKSVSDGHIKFNWAKSSMDLQASLSLEEKAWWWPCAPKGVTSPVKVSQNSSRVLTRFGAWFRWQLSSLQRFADEAGAVSAVSGQALLLELQRSFGLRGDQPKAEAKLLQRLNAIADGEGQLHLDAVFRDVLPLKVELCSGEGEWVCAQAAADAGKASWACVENRRDRVFRTFSRALLTGVCKNLCVVAADAAVFLRMLAPGSVAYMYVNFPEPPVRRGLGDGEIEGSGAAALGVDAAAPHLLTAETFRSVRRVLSSDGVLLIHSDNVTYLRQLAASLGAVGGFANAAALAIDRRRVLPVSWTPFQASDPGPGIVRDGLELSAEPSGEGGRELRLACQIQRRDSACGACGQNHDWFLLPGKHGQCEHAMDKLQFVPAEQLRKTWLQFDGQRMGGRAEHVGRGPATILDSGIRKKSVGKSSGKGRRILGLATFLVHRTAMKAGGRQALGRPDTRLCPKVLLVPAMNRSAERGRSEGKAETPKLRCGDVLLDFDVQRHMEFRRSRQPIFGLPMGTLPSNPQQNSQLGAPFAYVPEQLQRSGADAASLRSEIFADLNSRGYFVVSAVRHGFDFVIYEGDPIRHHGSSFVVVLESSQSICPRQLVLWHRLAASAHKALLLALRTSRKTCGEESLRY</sequence>
<evidence type="ECO:0000256" key="7">
    <source>
        <dbReference type="ARBA" id="ARBA00023239"/>
    </source>
</evidence>
<dbReference type="InterPro" id="IPR036020">
    <property type="entry name" value="WW_dom_sf"/>
</dbReference>
<evidence type="ECO:0000256" key="3">
    <source>
        <dbReference type="ARBA" id="ARBA00022603"/>
    </source>
</evidence>
<dbReference type="Gene3D" id="3.40.1350.10">
    <property type="match status" value="1"/>
</dbReference>
<comment type="catalytic activity">
    <reaction evidence="8">
        <text>pretRNA = a 3'-half-tRNA molecule with a 5'-OH end + a 5'-half-tRNA molecule with a 2',3'-cyclic phosphate end + an intron with a 2',3'-cyclic phosphate and a 5'-hydroxyl terminus.</text>
        <dbReference type="EC" id="4.6.1.16"/>
    </reaction>
</comment>
<evidence type="ECO:0000256" key="4">
    <source>
        <dbReference type="ARBA" id="ARBA00022679"/>
    </source>
</evidence>
<dbReference type="PROSITE" id="PS50020">
    <property type="entry name" value="WW_DOMAIN_2"/>
    <property type="match status" value="2"/>
</dbReference>
<feature type="compositionally biased region" description="Low complexity" evidence="9">
    <location>
        <begin position="413"/>
        <end position="425"/>
    </location>
</feature>
<dbReference type="SUPFAM" id="SSF53335">
    <property type="entry name" value="S-adenosyl-L-methionine-dependent methyltransferases"/>
    <property type="match status" value="1"/>
</dbReference>
<feature type="compositionally biased region" description="Polar residues" evidence="9">
    <location>
        <begin position="385"/>
        <end position="400"/>
    </location>
</feature>
<evidence type="ECO:0000313" key="11">
    <source>
        <dbReference type="EMBL" id="CAE7323287.1"/>
    </source>
</evidence>
<comment type="similarity">
    <text evidence="2">Belongs to the tRNA-intron endonuclease family.</text>
</comment>
<comment type="caution">
    <text evidence="11">The sequence shown here is derived from an EMBL/GenBank/DDBJ whole genome shotgun (WGS) entry which is preliminary data.</text>
</comment>
<reference evidence="11" key="1">
    <citation type="submission" date="2021-02" db="EMBL/GenBank/DDBJ databases">
        <authorList>
            <person name="Dougan E. K."/>
            <person name="Rhodes N."/>
            <person name="Thang M."/>
            <person name="Chan C."/>
        </authorList>
    </citation>
    <scope>NUCLEOTIDE SEQUENCE</scope>
</reference>
<accession>A0A812P8P7</accession>
<dbReference type="Gene3D" id="2.20.70.10">
    <property type="match status" value="2"/>
</dbReference>
<dbReference type="PANTHER" id="PTHR13070">
    <property type="entry name" value="TRNA-SPLICING ENDONUCLEASE SUBUNIT SEN34-RELATED"/>
    <property type="match status" value="1"/>
</dbReference>
<dbReference type="EMBL" id="CAJNJA010013532">
    <property type="protein sequence ID" value="CAE7323287.1"/>
    <property type="molecule type" value="Genomic_DNA"/>
</dbReference>
<keyword evidence="7" id="KW-0456">Lyase</keyword>
<evidence type="ECO:0000256" key="2">
    <source>
        <dbReference type="ARBA" id="ARBA00008078"/>
    </source>
</evidence>
<name>A0A812P8P7_9DINO</name>
<dbReference type="Proteomes" id="UP000601435">
    <property type="component" value="Unassembled WGS sequence"/>
</dbReference>
<keyword evidence="12" id="KW-1185">Reference proteome</keyword>
<keyword evidence="4" id="KW-0808">Transferase</keyword>
<evidence type="ECO:0000256" key="6">
    <source>
        <dbReference type="ARBA" id="ARBA00022694"/>
    </source>
</evidence>
<feature type="domain" description="WW" evidence="10">
    <location>
        <begin position="286"/>
        <end position="319"/>
    </location>
</feature>
<dbReference type="InterPro" id="IPR001202">
    <property type="entry name" value="WW_dom"/>
</dbReference>
<feature type="domain" description="WW" evidence="10">
    <location>
        <begin position="216"/>
        <end position="249"/>
    </location>
</feature>
<dbReference type="GO" id="GO:0003676">
    <property type="term" value="F:nucleic acid binding"/>
    <property type="evidence" value="ECO:0007669"/>
    <property type="project" value="InterPro"/>
</dbReference>
<dbReference type="AlphaFoldDB" id="A0A812P8P7"/>
<dbReference type="SUPFAM" id="SSF53032">
    <property type="entry name" value="tRNA-intron endonuclease catalytic domain-like"/>
    <property type="match status" value="1"/>
</dbReference>
<dbReference type="OrthoDB" id="42736at2759"/>
<gene>
    <name evidence="11" type="primary">trmB</name>
    <name evidence="11" type="ORF">SNEC2469_LOCUS8129</name>
</gene>
<evidence type="ECO:0000256" key="5">
    <source>
        <dbReference type="ARBA" id="ARBA00022691"/>
    </source>
</evidence>
<dbReference type="Gene3D" id="3.40.50.150">
    <property type="entry name" value="Vaccinia Virus protein VP39"/>
    <property type="match status" value="1"/>
</dbReference>
<evidence type="ECO:0000256" key="9">
    <source>
        <dbReference type="SAM" id="MobiDB-lite"/>
    </source>
</evidence>
<dbReference type="SUPFAM" id="SSF51045">
    <property type="entry name" value="WW domain"/>
    <property type="match status" value="2"/>
</dbReference>
<comment type="catalytic activity">
    <reaction evidence="1">
        <text>guanosine(46) in tRNA + S-adenosyl-L-methionine = N(7)-methylguanosine(46) in tRNA + S-adenosyl-L-homocysteine</text>
        <dbReference type="Rhea" id="RHEA:42708"/>
        <dbReference type="Rhea" id="RHEA-COMP:10188"/>
        <dbReference type="Rhea" id="RHEA-COMP:10189"/>
        <dbReference type="ChEBI" id="CHEBI:57856"/>
        <dbReference type="ChEBI" id="CHEBI:59789"/>
        <dbReference type="ChEBI" id="CHEBI:74269"/>
        <dbReference type="ChEBI" id="CHEBI:74480"/>
        <dbReference type="EC" id="2.1.1.33"/>
    </reaction>
</comment>
<dbReference type="SMART" id="SM00456">
    <property type="entry name" value="WW"/>
    <property type="match status" value="2"/>
</dbReference>
<dbReference type="InterPro" id="IPR003358">
    <property type="entry name" value="tRNA_(Gua-N-7)_MeTrfase_Trmb"/>
</dbReference>
<evidence type="ECO:0000313" key="12">
    <source>
        <dbReference type="Proteomes" id="UP000601435"/>
    </source>
</evidence>
<dbReference type="PANTHER" id="PTHR13070:SF0">
    <property type="entry name" value="TRNA-SPLICING ENDONUCLEASE SUBUNIT SEN34"/>
    <property type="match status" value="1"/>
</dbReference>
<dbReference type="InterPro" id="IPR036167">
    <property type="entry name" value="tRNA_intron_Endo_cat-like_sf"/>
</dbReference>
<organism evidence="11 12">
    <name type="scientific">Symbiodinium necroappetens</name>
    <dbReference type="NCBI Taxonomy" id="1628268"/>
    <lineage>
        <taxon>Eukaryota</taxon>
        <taxon>Sar</taxon>
        <taxon>Alveolata</taxon>
        <taxon>Dinophyceae</taxon>
        <taxon>Suessiales</taxon>
        <taxon>Symbiodiniaceae</taxon>
        <taxon>Symbiodinium</taxon>
    </lineage>
</organism>
<dbReference type="Pfam" id="PF02390">
    <property type="entry name" value="Methyltransf_4"/>
    <property type="match status" value="1"/>
</dbReference>
<evidence type="ECO:0000256" key="1">
    <source>
        <dbReference type="ARBA" id="ARBA00000142"/>
    </source>
</evidence>
<evidence type="ECO:0000256" key="8">
    <source>
        <dbReference type="ARBA" id="ARBA00034031"/>
    </source>
</evidence>
<feature type="non-terminal residue" evidence="11">
    <location>
        <position position="1"/>
    </location>
</feature>
<dbReference type="GO" id="GO:0008176">
    <property type="term" value="F:tRNA (guanine(46)-N7)-methyltransferase activity"/>
    <property type="evidence" value="ECO:0007669"/>
    <property type="project" value="UniProtKB-EC"/>
</dbReference>
<dbReference type="CDD" id="cd22363">
    <property type="entry name" value="tRNA-intron_lyase_C"/>
    <property type="match status" value="1"/>
</dbReference>
<dbReference type="GO" id="GO:0005634">
    <property type="term" value="C:nucleus"/>
    <property type="evidence" value="ECO:0007669"/>
    <property type="project" value="UniProtKB-ARBA"/>
</dbReference>
<feature type="region of interest" description="Disordered" evidence="9">
    <location>
        <begin position="378"/>
        <end position="446"/>
    </location>
</feature>